<dbReference type="UniPathway" id="UPA00232"/>
<dbReference type="GO" id="GO:0071949">
    <property type="term" value="F:FAD binding"/>
    <property type="evidence" value="ECO:0007669"/>
    <property type="project" value="InterPro"/>
</dbReference>
<dbReference type="InterPro" id="IPR010971">
    <property type="entry name" value="UbiH/COQ6"/>
</dbReference>
<dbReference type="PROSITE" id="PS01304">
    <property type="entry name" value="UBIH"/>
    <property type="match status" value="1"/>
</dbReference>
<keyword evidence="4" id="KW-0285">Flavoprotein</keyword>
<organism evidence="10 11">
    <name type="scientific">Salinicola socius</name>
    <dbReference type="NCBI Taxonomy" id="404433"/>
    <lineage>
        <taxon>Bacteria</taxon>
        <taxon>Pseudomonadati</taxon>
        <taxon>Pseudomonadota</taxon>
        <taxon>Gammaproteobacteria</taxon>
        <taxon>Oceanospirillales</taxon>
        <taxon>Halomonadaceae</taxon>
        <taxon>Salinicola</taxon>
    </lineage>
</organism>
<comment type="similarity">
    <text evidence="3">Belongs to the UbiH/COQ6 family.</text>
</comment>
<dbReference type="InterPro" id="IPR002938">
    <property type="entry name" value="FAD-bd"/>
</dbReference>
<dbReference type="OrthoDB" id="9769565at2"/>
<evidence type="ECO:0000256" key="5">
    <source>
        <dbReference type="ARBA" id="ARBA00022827"/>
    </source>
</evidence>
<dbReference type="STRING" id="404433.BTW07_10390"/>
<gene>
    <name evidence="10" type="ORF">BTW07_10390</name>
</gene>
<evidence type="ECO:0000256" key="2">
    <source>
        <dbReference type="ARBA" id="ARBA00004749"/>
    </source>
</evidence>
<dbReference type="InterPro" id="IPR051205">
    <property type="entry name" value="UbiH/COQ6_monooxygenase"/>
</dbReference>
<name>A0A1Q8SSC4_9GAMM</name>
<reference evidence="10 11" key="1">
    <citation type="submission" date="2016-12" db="EMBL/GenBank/DDBJ databases">
        <title>Draft genome sequences of strains Salinicola socius SMB35, Salinicola sp. MH3R3-1 and Chromohalobacter sp. SMB17 from the Verkhnekamsk potash mining region of Russia.</title>
        <authorList>
            <person name="Mavrodi D.V."/>
            <person name="Olsson B.E."/>
            <person name="Korsakova E.S."/>
            <person name="Pyankova A."/>
            <person name="Mavrodi O.V."/>
            <person name="Plotnikova E.G."/>
        </authorList>
    </citation>
    <scope>NUCLEOTIDE SEQUENCE [LARGE SCALE GENOMIC DNA]</scope>
    <source>
        <strain evidence="10 11">SMB35</strain>
    </source>
</reference>
<evidence type="ECO:0000313" key="10">
    <source>
        <dbReference type="EMBL" id="OLO04282.1"/>
    </source>
</evidence>
<dbReference type="GO" id="GO:0110142">
    <property type="term" value="C:ubiquinone biosynthesis complex"/>
    <property type="evidence" value="ECO:0007669"/>
    <property type="project" value="UniProtKB-ARBA"/>
</dbReference>
<dbReference type="PRINTS" id="PR00420">
    <property type="entry name" value="RNGMNOXGNASE"/>
</dbReference>
<dbReference type="PANTHER" id="PTHR43876">
    <property type="entry name" value="UBIQUINONE BIOSYNTHESIS MONOOXYGENASE COQ6, MITOCHONDRIAL"/>
    <property type="match status" value="1"/>
</dbReference>
<evidence type="ECO:0000256" key="1">
    <source>
        <dbReference type="ARBA" id="ARBA00001974"/>
    </source>
</evidence>
<dbReference type="GO" id="GO:0016705">
    <property type="term" value="F:oxidoreductase activity, acting on paired donors, with incorporation or reduction of molecular oxygen"/>
    <property type="evidence" value="ECO:0007669"/>
    <property type="project" value="InterPro"/>
</dbReference>
<keyword evidence="7" id="KW-0503">Monooxygenase</keyword>
<evidence type="ECO:0000256" key="8">
    <source>
        <dbReference type="ARBA" id="ARBA00065734"/>
    </source>
</evidence>
<dbReference type="RefSeq" id="WP_075570103.1">
    <property type="nucleotide sequence ID" value="NZ_MSDO01000012.1"/>
</dbReference>
<evidence type="ECO:0000256" key="7">
    <source>
        <dbReference type="ARBA" id="ARBA00023033"/>
    </source>
</evidence>
<comment type="subunit">
    <text evidence="8">Component of the Ubi complex metabolon, which regroups five ubiquinone biosynthesis proteins (UbiE, UbiF, UbiG, UbiH and UbiI) and two accessory factors (UbiK and the lipid-binding protein UbiJ).</text>
</comment>
<dbReference type="GO" id="GO:0006744">
    <property type="term" value="P:ubiquinone biosynthetic process"/>
    <property type="evidence" value="ECO:0007669"/>
    <property type="project" value="UniProtKB-UniPathway"/>
</dbReference>
<dbReference type="SUPFAM" id="SSF51905">
    <property type="entry name" value="FAD/NAD(P)-binding domain"/>
    <property type="match status" value="1"/>
</dbReference>
<keyword evidence="11" id="KW-1185">Reference proteome</keyword>
<sequence length="422" mass="45359">MDDSDVLIVGGGVVGSTLALLLGEANWRVTIIDASPAPEGNETVGQGKPALRVSALTATSQRLLMALDVWPWLASRRVSAYHGMQVWDAEGSGEIGFDADEVGVDALGHIVENELLLAALARRLESLPNVEWLREATLTGYTRDNDVDREGARNAGHAVITLDNGEQRRAPLIVGADGANSPLRTMAGIPVSERDTGQAAVVTTVRTDVGHGGVARQAFLATGPLAFLPLTIDGRDDHCSIVWSTTPGEARRLTALGDSDEGRAQLGIELARGLGGRLGDVEVIDAAPHFPITQRHAQRYVDEGLALIGDAAHSLHPLAGQGVNLGLMDAAVLAEEWIRARQRGAPPGDRRILVRYERRRRGENAAMLAAMQGFQRLFGSRQPALRLARNWGLSGVDRLMPIKRLLIRQALGEYGDLPERCR</sequence>
<evidence type="ECO:0000256" key="4">
    <source>
        <dbReference type="ARBA" id="ARBA00022630"/>
    </source>
</evidence>
<evidence type="ECO:0000259" key="9">
    <source>
        <dbReference type="Pfam" id="PF01494"/>
    </source>
</evidence>
<proteinExistence type="inferred from homology"/>
<dbReference type="Gene3D" id="3.50.50.60">
    <property type="entry name" value="FAD/NAD(P)-binding domain"/>
    <property type="match status" value="2"/>
</dbReference>
<dbReference type="InterPro" id="IPR036188">
    <property type="entry name" value="FAD/NAD-bd_sf"/>
</dbReference>
<evidence type="ECO:0000256" key="3">
    <source>
        <dbReference type="ARBA" id="ARBA00005349"/>
    </source>
</evidence>
<dbReference type="FunFam" id="3.50.50.60:FF:000021">
    <property type="entry name" value="Ubiquinone biosynthesis monooxygenase COQ6"/>
    <property type="match status" value="1"/>
</dbReference>
<keyword evidence="5" id="KW-0274">FAD</keyword>
<protein>
    <submittedName>
        <fullName evidence="10">2-octaprenyl-3-methyl-6-methoxy-1,4-benzoquinol hydroxylase</fullName>
    </submittedName>
</protein>
<accession>A0A1Q8SSC4</accession>
<comment type="cofactor">
    <cofactor evidence="1">
        <name>FAD</name>
        <dbReference type="ChEBI" id="CHEBI:57692"/>
    </cofactor>
</comment>
<comment type="pathway">
    <text evidence="2">Cofactor biosynthesis; ubiquinone biosynthesis.</text>
</comment>
<evidence type="ECO:0000313" key="11">
    <source>
        <dbReference type="Proteomes" id="UP000186878"/>
    </source>
</evidence>
<dbReference type="NCBIfam" id="TIGR01988">
    <property type="entry name" value="Ubi-OHases"/>
    <property type="match status" value="1"/>
</dbReference>
<dbReference type="PANTHER" id="PTHR43876:SF7">
    <property type="entry name" value="UBIQUINONE BIOSYNTHESIS MONOOXYGENASE COQ6, MITOCHONDRIAL"/>
    <property type="match status" value="1"/>
</dbReference>
<dbReference type="AlphaFoldDB" id="A0A1Q8SSC4"/>
<keyword evidence="6" id="KW-0560">Oxidoreductase</keyword>
<evidence type="ECO:0000256" key="6">
    <source>
        <dbReference type="ARBA" id="ARBA00023002"/>
    </source>
</evidence>
<dbReference type="Pfam" id="PF01494">
    <property type="entry name" value="FAD_binding_3"/>
    <property type="match status" value="1"/>
</dbReference>
<dbReference type="GO" id="GO:0004497">
    <property type="term" value="F:monooxygenase activity"/>
    <property type="evidence" value="ECO:0007669"/>
    <property type="project" value="UniProtKB-KW"/>
</dbReference>
<dbReference type="EMBL" id="MSDO01000012">
    <property type="protein sequence ID" value="OLO04282.1"/>
    <property type="molecule type" value="Genomic_DNA"/>
</dbReference>
<dbReference type="InterPro" id="IPR018168">
    <property type="entry name" value="Ubi_Hdrlase_CS"/>
</dbReference>
<comment type="caution">
    <text evidence="10">The sequence shown here is derived from an EMBL/GenBank/DDBJ whole genome shotgun (WGS) entry which is preliminary data.</text>
</comment>
<feature type="domain" description="FAD-binding" evidence="9">
    <location>
        <begin position="4"/>
        <end position="362"/>
    </location>
</feature>
<dbReference type="Proteomes" id="UP000186878">
    <property type="component" value="Unassembled WGS sequence"/>
</dbReference>